<comment type="similarity">
    <text evidence="2 11">Belongs to the UDP-glycosyltransferase family.</text>
</comment>
<dbReference type="PANTHER" id="PTHR48043">
    <property type="entry name" value="EG:EG0003.4 PROTEIN-RELATED"/>
    <property type="match status" value="1"/>
</dbReference>
<keyword evidence="5 11" id="KW-0808">Transferase</keyword>
<evidence type="ECO:0000256" key="4">
    <source>
        <dbReference type="ARBA" id="ARBA00022676"/>
    </source>
</evidence>
<dbReference type="Proteomes" id="UP001176961">
    <property type="component" value="Unassembled WGS sequence"/>
</dbReference>
<keyword evidence="14" id="KW-1185">Reference proteome</keyword>
<evidence type="ECO:0000256" key="11">
    <source>
        <dbReference type="RuleBase" id="RU003718"/>
    </source>
</evidence>
<name>A0AA36HBX1_CYLNA</name>
<evidence type="ECO:0000313" key="13">
    <source>
        <dbReference type="EMBL" id="CAJ0607832.1"/>
    </source>
</evidence>
<dbReference type="EMBL" id="CATQJL010000316">
    <property type="protein sequence ID" value="CAJ0607832.1"/>
    <property type="molecule type" value="Genomic_DNA"/>
</dbReference>
<organism evidence="13 14">
    <name type="scientific">Cylicocyclus nassatus</name>
    <name type="common">Nematode worm</name>
    <dbReference type="NCBI Taxonomy" id="53992"/>
    <lineage>
        <taxon>Eukaryota</taxon>
        <taxon>Metazoa</taxon>
        <taxon>Ecdysozoa</taxon>
        <taxon>Nematoda</taxon>
        <taxon>Chromadorea</taxon>
        <taxon>Rhabditida</taxon>
        <taxon>Rhabditina</taxon>
        <taxon>Rhabditomorpha</taxon>
        <taxon>Strongyloidea</taxon>
        <taxon>Strongylidae</taxon>
        <taxon>Cylicocyclus</taxon>
    </lineage>
</organism>
<evidence type="ECO:0000256" key="6">
    <source>
        <dbReference type="ARBA" id="ARBA00022692"/>
    </source>
</evidence>
<comment type="catalytic activity">
    <reaction evidence="10">
        <text>glucuronate acceptor + UDP-alpha-D-glucuronate = acceptor beta-D-glucuronoside + UDP + H(+)</text>
        <dbReference type="Rhea" id="RHEA:21032"/>
        <dbReference type="ChEBI" id="CHEBI:15378"/>
        <dbReference type="ChEBI" id="CHEBI:58052"/>
        <dbReference type="ChEBI" id="CHEBI:58223"/>
        <dbReference type="ChEBI" id="CHEBI:132367"/>
        <dbReference type="ChEBI" id="CHEBI:132368"/>
        <dbReference type="EC" id="2.4.1.17"/>
    </reaction>
</comment>
<protein>
    <recommendedName>
        <fullName evidence="3">glucuronosyltransferase</fullName>
        <ecNumber evidence="3">2.4.1.17</ecNumber>
    </recommendedName>
</protein>
<dbReference type="SUPFAM" id="SSF53756">
    <property type="entry name" value="UDP-Glycosyltransferase/glycogen phosphorylase"/>
    <property type="match status" value="1"/>
</dbReference>
<dbReference type="FunFam" id="3.40.50.2000:FF:000038">
    <property type="entry name" value="UDP-GlucuronosylTransferase"/>
    <property type="match status" value="1"/>
</dbReference>
<gene>
    <name evidence="13" type="ORF">CYNAS_LOCUS19815</name>
</gene>
<keyword evidence="9 12" id="KW-0472">Membrane</keyword>
<evidence type="ECO:0000313" key="14">
    <source>
        <dbReference type="Proteomes" id="UP001176961"/>
    </source>
</evidence>
<evidence type="ECO:0000256" key="12">
    <source>
        <dbReference type="SAM" id="Phobius"/>
    </source>
</evidence>
<feature type="transmembrane region" description="Helical" evidence="12">
    <location>
        <begin position="525"/>
        <end position="548"/>
    </location>
</feature>
<comment type="caution">
    <text evidence="13">The sequence shown here is derived from an EMBL/GenBank/DDBJ whole genome shotgun (WGS) entry which is preliminary data.</text>
</comment>
<accession>A0AA36HBX1</accession>
<dbReference type="CDD" id="cd03784">
    <property type="entry name" value="GT1_Gtf-like"/>
    <property type="match status" value="1"/>
</dbReference>
<keyword evidence="6 12" id="KW-0812">Transmembrane</keyword>
<evidence type="ECO:0000256" key="1">
    <source>
        <dbReference type="ARBA" id="ARBA00004167"/>
    </source>
</evidence>
<dbReference type="EC" id="2.4.1.17" evidence="3"/>
<dbReference type="PROSITE" id="PS00375">
    <property type="entry name" value="UDPGT"/>
    <property type="match status" value="1"/>
</dbReference>
<comment type="subcellular location">
    <subcellularLocation>
        <location evidence="1">Membrane</location>
        <topology evidence="1">Single-pass membrane protein</topology>
    </subcellularLocation>
</comment>
<keyword evidence="7" id="KW-0732">Signal</keyword>
<evidence type="ECO:0000256" key="9">
    <source>
        <dbReference type="ARBA" id="ARBA00023136"/>
    </source>
</evidence>
<keyword evidence="4 11" id="KW-0328">Glycosyltransferase</keyword>
<dbReference type="AlphaFoldDB" id="A0AA36HBX1"/>
<proteinExistence type="inferred from homology"/>
<feature type="transmembrane region" description="Helical" evidence="12">
    <location>
        <begin position="47"/>
        <end position="65"/>
    </location>
</feature>
<dbReference type="GO" id="GO:0015020">
    <property type="term" value="F:glucuronosyltransferase activity"/>
    <property type="evidence" value="ECO:0007669"/>
    <property type="project" value="UniProtKB-EC"/>
</dbReference>
<evidence type="ECO:0000256" key="7">
    <source>
        <dbReference type="ARBA" id="ARBA00022729"/>
    </source>
</evidence>
<dbReference type="Pfam" id="PF00201">
    <property type="entry name" value="UDPGT"/>
    <property type="match status" value="1"/>
</dbReference>
<evidence type="ECO:0000256" key="10">
    <source>
        <dbReference type="ARBA" id="ARBA00047475"/>
    </source>
</evidence>
<evidence type="ECO:0000256" key="3">
    <source>
        <dbReference type="ARBA" id="ARBA00012544"/>
    </source>
</evidence>
<keyword evidence="8 12" id="KW-1133">Transmembrane helix</keyword>
<sequence>MAALLGCRTRSSSCQISDGDVFEVNVNRLPCTTYAVEHSINMIRASLLALVILGSSFSMNVLVWSPSIGHSHVRFMGNIADILVKDGYNVTVFTPIMDPHVHVIGHQSATKQLLFQSKYYDPNEWLTLDFKGGFWEAPKVEGRCMNMDDMDKFRELNYKICKGLLDDATILSTLRDCHFDIALHEMYDYCVVAILEMIGIKNTIVVSALGVTPHVQTIAGFPSNPSFVPGMLTTYSDEMSFWERLDNFKLGIETRSSDADAERDIWNLVNEYRPGFPDLSSLVKQKTGVVLLNSNEVTETPRPTANILRYIGGATLHEPKKLPVELDALLDERPKTVLFSLGSLAQSKDMPLRLKQEIIAAFASFPNTTFVWKYEEENDALLFEKYPNIHTMKWVPQTDLLADQRLSLFITHAGMNSVLEAVFSGKPMVAIPLFVDQILNAKNMQSRGLGVMVDKHDLNRDTLIAALRATLFANSTYARKAASVAKYLHGRPAAARAEISHWVKLVAEEGLLDHLVMRSREMSFLTYYCIDIIAYLGVQYIIIFFLLYKALKFVYIQICRFIIKFKAE</sequence>
<evidence type="ECO:0000256" key="5">
    <source>
        <dbReference type="ARBA" id="ARBA00022679"/>
    </source>
</evidence>
<dbReference type="PANTHER" id="PTHR48043:SF23">
    <property type="entry name" value="UDP-GLUCURONOSYLTRANSFERASE"/>
    <property type="match status" value="1"/>
</dbReference>
<evidence type="ECO:0000256" key="8">
    <source>
        <dbReference type="ARBA" id="ARBA00022989"/>
    </source>
</evidence>
<evidence type="ECO:0000256" key="2">
    <source>
        <dbReference type="ARBA" id="ARBA00009995"/>
    </source>
</evidence>
<dbReference type="InterPro" id="IPR035595">
    <property type="entry name" value="UDP_glycos_trans_CS"/>
</dbReference>
<dbReference type="GO" id="GO:0016020">
    <property type="term" value="C:membrane"/>
    <property type="evidence" value="ECO:0007669"/>
    <property type="project" value="UniProtKB-SubCell"/>
</dbReference>
<dbReference type="InterPro" id="IPR050271">
    <property type="entry name" value="UDP-glycosyltransferase"/>
</dbReference>
<dbReference type="InterPro" id="IPR002213">
    <property type="entry name" value="UDP_glucos_trans"/>
</dbReference>
<dbReference type="Gene3D" id="3.40.50.2000">
    <property type="entry name" value="Glycogen Phosphorylase B"/>
    <property type="match status" value="1"/>
</dbReference>
<reference evidence="13" key="1">
    <citation type="submission" date="2023-07" db="EMBL/GenBank/DDBJ databases">
        <authorList>
            <consortium name="CYATHOMIX"/>
        </authorList>
    </citation>
    <scope>NUCLEOTIDE SEQUENCE</scope>
    <source>
        <strain evidence="13">N/A</strain>
    </source>
</reference>